<feature type="binding site" evidence="14">
    <location>
        <position position="369"/>
    </location>
    <ligand>
        <name>ATP</name>
        <dbReference type="ChEBI" id="CHEBI:30616"/>
    </ligand>
</feature>
<comment type="subcellular location">
    <subcellularLocation>
        <location evidence="1">Membrane</location>
        <topology evidence="1">Single-pass type I membrane protein</topology>
    </subcellularLocation>
</comment>
<evidence type="ECO:0000256" key="7">
    <source>
        <dbReference type="ARBA" id="ARBA00022734"/>
    </source>
</evidence>
<evidence type="ECO:0000256" key="16">
    <source>
        <dbReference type="SAM" id="SignalP"/>
    </source>
</evidence>
<dbReference type="FunFam" id="3.30.200.20:FF:000178">
    <property type="entry name" value="serine/threonine-protein kinase PBS1-like"/>
    <property type="match status" value="1"/>
</dbReference>
<proteinExistence type="inferred from homology"/>
<keyword evidence="10 14" id="KW-0067">ATP-binding</keyword>
<feature type="signal peptide" evidence="16">
    <location>
        <begin position="1"/>
        <end position="26"/>
    </location>
</feature>
<dbReference type="SUPFAM" id="SSF56112">
    <property type="entry name" value="Protein kinase-like (PK-like)"/>
    <property type="match status" value="1"/>
</dbReference>
<evidence type="ECO:0000259" key="17">
    <source>
        <dbReference type="PROSITE" id="PS50011"/>
    </source>
</evidence>
<dbReference type="FunFam" id="1.10.510.10:FF:000626">
    <property type="entry name" value="probable L-type lectin-domain containing receptor kinase S.5"/>
    <property type="match status" value="1"/>
</dbReference>
<protein>
    <recommendedName>
        <fullName evidence="17">Protein kinase domain-containing protein</fullName>
    </recommendedName>
</protein>
<evidence type="ECO:0000256" key="3">
    <source>
        <dbReference type="ARBA" id="ARBA00010217"/>
    </source>
</evidence>
<dbReference type="InterPro" id="IPR050528">
    <property type="entry name" value="L-type_Lectin-RKs"/>
</dbReference>
<feature type="domain" description="Protein kinase" evidence="17">
    <location>
        <begin position="342"/>
        <end position="628"/>
    </location>
</feature>
<evidence type="ECO:0000256" key="2">
    <source>
        <dbReference type="ARBA" id="ARBA00008536"/>
    </source>
</evidence>
<evidence type="ECO:0000256" key="4">
    <source>
        <dbReference type="ARBA" id="ARBA00022679"/>
    </source>
</evidence>
<keyword evidence="4" id="KW-0808">Transferase</keyword>
<evidence type="ECO:0000256" key="5">
    <source>
        <dbReference type="ARBA" id="ARBA00022692"/>
    </source>
</evidence>
<feature type="chain" id="PRO_5043833574" description="Protein kinase domain-containing protein" evidence="16">
    <location>
        <begin position="27"/>
        <end position="665"/>
    </location>
</feature>
<dbReference type="PROSITE" id="PS50011">
    <property type="entry name" value="PROTEIN_KINASE_DOM"/>
    <property type="match status" value="1"/>
</dbReference>
<keyword evidence="19" id="KW-1185">Reference proteome</keyword>
<evidence type="ECO:0000256" key="6">
    <source>
        <dbReference type="ARBA" id="ARBA00022729"/>
    </source>
</evidence>
<keyword evidence="9" id="KW-0418">Kinase</keyword>
<comment type="similarity">
    <text evidence="3">In the C-terminal section; belongs to the protein kinase superfamily. Ser/Thr protein kinase family.</text>
</comment>
<keyword evidence="11 15" id="KW-1133">Transmembrane helix</keyword>
<reference evidence="18" key="1">
    <citation type="submission" date="2024-03" db="EMBL/GenBank/DDBJ databases">
        <title>WGS assembly of Saponaria officinalis var. Norfolk2.</title>
        <authorList>
            <person name="Jenkins J."/>
            <person name="Shu S."/>
            <person name="Grimwood J."/>
            <person name="Barry K."/>
            <person name="Goodstein D."/>
            <person name="Schmutz J."/>
            <person name="Leebens-Mack J."/>
            <person name="Osbourn A."/>
        </authorList>
    </citation>
    <scope>NUCLEOTIDE SEQUENCE [LARGE SCALE GENOMIC DNA]</scope>
    <source>
        <strain evidence="18">JIC</strain>
    </source>
</reference>
<accession>A0AAW1GLV6</accession>
<dbReference type="InterPro" id="IPR008271">
    <property type="entry name" value="Ser/Thr_kinase_AS"/>
</dbReference>
<dbReference type="Proteomes" id="UP001443914">
    <property type="component" value="Unassembled WGS sequence"/>
</dbReference>
<dbReference type="GO" id="GO:0016020">
    <property type="term" value="C:membrane"/>
    <property type="evidence" value="ECO:0007669"/>
    <property type="project" value="UniProtKB-SubCell"/>
</dbReference>
<evidence type="ECO:0000313" key="19">
    <source>
        <dbReference type="Proteomes" id="UP001443914"/>
    </source>
</evidence>
<evidence type="ECO:0000256" key="13">
    <source>
        <dbReference type="ARBA" id="ARBA00023170"/>
    </source>
</evidence>
<dbReference type="Gene3D" id="2.60.120.200">
    <property type="match status" value="1"/>
</dbReference>
<organism evidence="18 19">
    <name type="scientific">Saponaria officinalis</name>
    <name type="common">Common soapwort</name>
    <name type="synonym">Lychnis saponaria</name>
    <dbReference type="NCBI Taxonomy" id="3572"/>
    <lineage>
        <taxon>Eukaryota</taxon>
        <taxon>Viridiplantae</taxon>
        <taxon>Streptophyta</taxon>
        <taxon>Embryophyta</taxon>
        <taxon>Tracheophyta</taxon>
        <taxon>Spermatophyta</taxon>
        <taxon>Magnoliopsida</taxon>
        <taxon>eudicotyledons</taxon>
        <taxon>Gunneridae</taxon>
        <taxon>Pentapetalae</taxon>
        <taxon>Caryophyllales</taxon>
        <taxon>Caryophyllaceae</taxon>
        <taxon>Caryophylleae</taxon>
        <taxon>Saponaria</taxon>
    </lineage>
</organism>
<dbReference type="Gene3D" id="1.10.510.10">
    <property type="entry name" value="Transferase(Phosphotransferase) domain 1"/>
    <property type="match status" value="1"/>
</dbReference>
<evidence type="ECO:0000256" key="15">
    <source>
        <dbReference type="SAM" id="Phobius"/>
    </source>
</evidence>
<dbReference type="InterPro" id="IPR013320">
    <property type="entry name" value="ConA-like_dom_sf"/>
</dbReference>
<sequence>MFNNFSKFIILGLFLHLFTKNNYVFSFSINRPSFPYSIEDEFIHPDGPRIYDDAFQVTPDSEGGSMNHKSGRMVYFKKFRLWQDKKVASFNSTFVMTVTPVLSPTGGDAPVGEGIAFILAKDPELPTNSDGQWLGIVNSSMNGTVQSSIVAIEFDTKKSFPEDIDGNHVGLNINSVVSEEQVSLNSSDIVIASGPSKITAMVLFNGSSNLMEVFVFKGINVGSNLTKPLISRTVDVRRYLPSDVYVGFSASTGLGSEVNCVRSWFFEGSDLDPGTGFKIPIMISVSISVLLMLIFGGGYLYWRKKQKQVDPSDCENTIQGIETGLGPKKIRLKDLKAATGNFNSKNELGRGGFGIVYKGVLDGVEVAVKRIINTPQGKQNLIAEVTTIGSLHHKNLVRLIGWCHERDELILVYEYMPNRSLDYYIHINDEKQQKNKEMVLTWETRHKILCGVAQALDYLHNECSRRVLHRDIKASNIMLDSEFNACLGDFGLARMFRLNEKTHHSTKEIVGTPGYMAPEIFHTCRATSESDVYAFGVLALVVACGKRAVFEIKEDEYRNGIVDWVWELYSLDTVIEAVDINLKGKFDKEQAECMLVLGLACCNPNPYTRPSMRNALQVLMGEVAPPLIPCDKPAFMWPASITSSFARSDSSSGGILTSISSLSGR</sequence>
<evidence type="ECO:0000256" key="8">
    <source>
        <dbReference type="ARBA" id="ARBA00022741"/>
    </source>
</evidence>
<dbReference type="EMBL" id="JBDFQZ010000014">
    <property type="protein sequence ID" value="KAK9664615.1"/>
    <property type="molecule type" value="Genomic_DNA"/>
</dbReference>
<dbReference type="GO" id="GO:0005524">
    <property type="term" value="F:ATP binding"/>
    <property type="evidence" value="ECO:0007669"/>
    <property type="project" value="UniProtKB-UniRule"/>
</dbReference>
<gene>
    <name evidence="18" type="ORF">RND81_14G056300</name>
</gene>
<feature type="transmembrane region" description="Helical" evidence="15">
    <location>
        <begin position="279"/>
        <end position="302"/>
    </location>
</feature>
<dbReference type="InterPro" id="IPR000719">
    <property type="entry name" value="Prot_kinase_dom"/>
</dbReference>
<comment type="similarity">
    <text evidence="2">In the N-terminal section; belongs to the leguminous lectin family.</text>
</comment>
<evidence type="ECO:0000256" key="10">
    <source>
        <dbReference type="ARBA" id="ARBA00022840"/>
    </source>
</evidence>
<evidence type="ECO:0000313" key="18">
    <source>
        <dbReference type="EMBL" id="KAK9664615.1"/>
    </source>
</evidence>
<evidence type="ECO:0000256" key="14">
    <source>
        <dbReference type="PROSITE-ProRule" id="PRU10141"/>
    </source>
</evidence>
<name>A0AAW1GLV6_SAPOF</name>
<keyword evidence="5 15" id="KW-0812">Transmembrane</keyword>
<dbReference type="PANTHER" id="PTHR27007">
    <property type="match status" value="1"/>
</dbReference>
<dbReference type="GO" id="GO:0030246">
    <property type="term" value="F:carbohydrate binding"/>
    <property type="evidence" value="ECO:0007669"/>
    <property type="project" value="UniProtKB-KW"/>
</dbReference>
<dbReference type="InterPro" id="IPR001220">
    <property type="entry name" value="Legume_lectin_dom"/>
</dbReference>
<dbReference type="GO" id="GO:0004672">
    <property type="term" value="F:protein kinase activity"/>
    <property type="evidence" value="ECO:0007669"/>
    <property type="project" value="InterPro"/>
</dbReference>
<dbReference type="CDD" id="cd06899">
    <property type="entry name" value="lectin_legume_LecRK_Arcelin_ConA"/>
    <property type="match status" value="1"/>
</dbReference>
<dbReference type="SMART" id="SM00220">
    <property type="entry name" value="S_TKc"/>
    <property type="match status" value="1"/>
</dbReference>
<dbReference type="CDD" id="cd14066">
    <property type="entry name" value="STKc_IRAK"/>
    <property type="match status" value="1"/>
</dbReference>
<dbReference type="AlphaFoldDB" id="A0AAW1GLV6"/>
<evidence type="ECO:0000256" key="9">
    <source>
        <dbReference type="ARBA" id="ARBA00022777"/>
    </source>
</evidence>
<keyword evidence="7" id="KW-0430">Lectin</keyword>
<keyword evidence="6 16" id="KW-0732">Signal</keyword>
<evidence type="ECO:0000256" key="11">
    <source>
        <dbReference type="ARBA" id="ARBA00022989"/>
    </source>
</evidence>
<dbReference type="SUPFAM" id="SSF49899">
    <property type="entry name" value="Concanavalin A-like lectins/glucanases"/>
    <property type="match status" value="1"/>
</dbReference>
<dbReference type="Gene3D" id="3.30.200.20">
    <property type="entry name" value="Phosphorylase Kinase, domain 1"/>
    <property type="match status" value="1"/>
</dbReference>
<dbReference type="PROSITE" id="PS00108">
    <property type="entry name" value="PROTEIN_KINASE_ST"/>
    <property type="match status" value="1"/>
</dbReference>
<evidence type="ECO:0000256" key="1">
    <source>
        <dbReference type="ARBA" id="ARBA00004479"/>
    </source>
</evidence>
<dbReference type="InterPro" id="IPR017441">
    <property type="entry name" value="Protein_kinase_ATP_BS"/>
</dbReference>
<dbReference type="Pfam" id="PF00139">
    <property type="entry name" value="Lectin_legB"/>
    <property type="match status" value="1"/>
</dbReference>
<dbReference type="InterPro" id="IPR011009">
    <property type="entry name" value="Kinase-like_dom_sf"/>
</dbReference>
<dbReference type="Pfam" id="PF00069">
    <property type="entry name" value="Pkinase"/>
    <property type="match status" value="1"/>
</dbReference>
<keyword evidence="12 15" id="KW-0472">Membrane</keyword>
<evidence type="ECO:0000256" key="12">
    <source>
        <dbReference type="ARBA" id="ARBA00023136"/>
    </source>
</evidence>
<dbReference type="PROSITE" id="PS00107">
    <property type="entry name" value="PROTEIN_KINASE_ATP"/>
    <property type="match status" value="1"/>
</dbReference>
<keyword evidence="8 14" id="KW-0547">Nucleotide-binding</keyword>
<keyword evidence="13" id="KW-0675">Receptor</keyword>
<comment type="caution">
    <text evidence="18">The sequence shown here is derived from an EMBL/GenBank/DDBJ whole genome shotgun (WGS) entry which is preliminary data.</text>
</comment>